<keyword evidence="1 2" id="KW-0732">Signal</keyword>
<evidence type="ECO:0000256" key="1">
    <source>
        <dbReference type="ARBA" id="ARBA00022729"/>
    </source>
</evidence>
<feature type="chain" id="PRO_5046378952" description="Acyltransferase" evidence="2">
    <location>
        <begin position="30"/>
        <end position="199"/>
    </location>
</feature>
<keyword evidence="4" id="KW-1185">Reference proteome</keyword>
<dbReference type="Gene3D" id="2.50.20.10">
    <property type="entry name" value="Lipoprotein localisation LolA/LolB/LppX"/>
    <property type="match status" value="1"/>
</dbReference>
<evidence type="ECO:0000313" key="3">
    <source>
        <dbReference type="EMBL" id="GIZ52550.1"/>
    </source>
</evidence>
<sequence>MDATPTVFFKRALSALALACAMLPGAAGAAGWDIDQLMQSLAQARPGRAAFVEKKYIAMLDRPVESSGELNYTPPDRLEKRTVKPRPERMLVEGDTMTLERGQQKHSVRMQEYPEVAALIDSMRGALAGDRRQLERAFRLRLEGAPANWTLALTPTDAAVGRSVHLIRIAGARDELRSIEIIQTDGDRTVMNIDRIGGK</sequence>
<dbReference type="Pfam" id="PF19574">
    <property type="entry name" value="LolA_3"/>
    <property type="match status" value="1"/>
</dbReference>
<evidence type="ECO:0008006" key="5">
    <source>
        <dbReference type="Google" id="ProtNLM"/>
    </source>
</evidence>
<dbReference type="CDD" id="cd16325">
    <property type="entry name" value="LolA"/>
    <property type="match status" value="1"/>
</dbReference>
<evidence type="ECO:0000313" key="4">
    <source>
        <dbReference type="Proteomes" id="UP000887222"/>
    </source>
</evidence>
<accession>A0ABQ4Q6W9</accession>
<proteinExistence type="predicted"/>
<reference evidence="3 4" key="1">
    <citation type="journal article" date="2022" name="Int. J. Syst. Evol. Microbiol.">
        <title>Noviherbaspirillum aridicola sp. nov., isolated from an arid soil in Pakistan.</title>
        <authorList>
            <person name="Khan I.U."/>
            <person name="Saqib M."/>
            <person name="Amin A."/>
            <person name="Hussain F."/>
            <person name="Li L."/>
            <person name="Liu Y.H."/>
            <person name="Fang B.Z."/>
            <person name="Ahmed I."/>
            <person name="Li W.J."/>
        </authorList>
    </citation>
    <scope>NUCLEOTIDE SEQUENCE [LARGE SCALE GENOMIC DNA]</scope>
    <source>
        <strain evidence="3 4">NCCP-691</strain>
    </source>
</reference>
<evidence type="ECO:0000256" key="2">
    <source>
        <dbReference type="SAM" id="SignalP"/>
    </source>
</evidence>
<dbReference type="SUPFAM" id="SSF89392">
    <property type="entry name" value="Prokaryotic lipoproteins and lipoprotein localization factors"/>
    <property type="match status" value="1"/>
</dbReference>
<dbReference type="Proteomes" id="UP000887222">
    <property type="component" value="Unassembled WGS sequence"/>
</dbReference>
<feature type="signal peptide" evidence="2">
    <location>
        <begin position="1"/>
        <end position="29"/>
    </location>
</feature>
<dbReference type="InterPro" id="IPR004564">
    <property type="entry name" value="OM_lipoprot_carrier_LolA-like"/>
</dbReference>
<dbReference type="InterPro" id="IPR029046">
    <property type="entry name" value="LolA/LolB/LppX"/>
</dbReference>
<dbReference type="EMBL" id="BPMK01000011">
    <property type="protein sequence ID" value="GIZ52550.1"/>
    <property type="molecule type" value="Genomic_DNA"/>
</dbReference>
<protein>
    <recommendedName>
        <fullName evidence="5">Acyltransferase</fullName>
    </recommendedName>
</protein>
<name>A0ABQ4Q6W9_9BURK</name>
<organism evidence="3 4">
    <name type="scientific">Noviherbaspirillum aridicola</name>
    <dbReference type="NCBI Taxonomy" id="2849687"/>
    <lineage>
        <taxon>Bacteria</taxon>
        <taxon>Pseudomonadati</taxon>
        <taxon>Pseudomonadota</taxon>
        <taxon>Betaproteobacteria</taxon>
        <taxon>Burkholderiales</taxon>
        <taxon>Oxalobacteraceae</taxon>
        <taxon>Noviherbaspirillum</taxon>
    </lineage>
</organism>
<comment type="caution">
    <text evidence="3">The sequence shown here is derived from an EMBL/GenBank/DDBJ whole genome shotgun (WGS) entry which is preliminary data.</text>
</comment>
<dbReference type="RefSeq" id="WP_238482420.1">
    <property type="nucleotide sequence ID" value="NZ_BPMK01000011.1"/>
</dbReference>
<gene>
    <name evidence="3" type="ORF">NCCP691_25640</name>
</gene>